<keyword evidence="4" id="KW-0238">DNA-binding</keyword>
<dbReference type="Gene3D" id="1.10.10.60">
    <property type="entry name" value="Homeodomain-like"/>
    <property type="match status" value="1"/>
</dbReference>
<feature type="modified residue" description="4-aspartylphosphate" evidence="6">
    <location>
        <position position="54"/>
    </location>
</feature>
<dbReference type="InterPro" id="IPR058031">
    <property type="entry name" value="AAA_lid_NorR"/>
</dbReference>
<keyword evidence="6" id="KW-0597">Phosphoprotein</keyword>
<gene>
    <name evidence="9" type="ORF">D9O36_03875</name>
</gene>
<dbReference type="InterPro" id="IPR025944">
    <property type="entry name" value="Sigma_54_int_dom_CS"/>
</dbReference>
<keyword evidence="5" id="KW-0804">Transcription</keyword>
<dbReference type="InterPro" id="IPR002078">
    <property type="entry name" value="Sigma_54_int"/>
</dbReference>
<dbReference type="SUPFAM" id="SSF52172">
    <property type="entry name" value="CheY-like"/>
    <property type="match status" value="1"/>
</dbReference>
<feature type="domain" description="Response regulatory" evidence="8">
    <location>
        <begin position="5"/>
        <end position="124"/>
    </location>
</feature>
<dbReference type="Proteomes" id="UP000540519">
    <property type="component" value="Unassembled WGS sequence"/>
</dbReference>
<dbReference type="PROSITE" id="PS50045">
    <property type="entry name" value="SIGMA54_INTERACT_4"/>
    <property type="match status" value="1"/>
</dbReference>
<sequence>MLDARILIIDDNKSLLSALEILLQFEYKHIEAISNPNQIPSFPNLVDIDIVLLDMNFSAGVNTGNEGLYWLRELKKKAPQTSVIMMTAYGAVDLAVKALKEGASDFILKPWNNDKLLATVKAAYELRKSKKEVTQLKQKESQLKQVINQNKNYIIGNSKALNAVLKLVSKVAKTDVNVLVTGENGTGKELIARELHKLSSRSNEVFISVDMGSISENLFESELFGHTKGSFTDAKEDRVGKFEAANGGTLFLDEIGNLSLQAQAKLLSAIQNRTIVKVGSNKPTAVDIRLVCATNEDLDRMVADGLFREDLLYRINTIRIEVPALRNRDNDILVLADFYLNKFASKYGKQGLRINQAAQEKIMDYRWPGNIRELLHTIERAVILSEGNVLKPEDFLLSNKQASITAVNGPATLEEMEILMINNALEQNEGNYSAAAEQLGVSRQTLYNKLKKIGK</sequence>
<dbReference type="Gene3D" id="3.40.50.2300">
    <property type="match status" value="1"/>
</dbReference>
<dbReference type="Pfam" id="PF02954">
    <property type="entry name" value="HTH_8"/>
    <property type="match status" value="1"/>
</dbReference>
<dbReference type="SMART" id="SM00382">
    <property type="entry name" value="AAA"/>
    <property type="match status" value="1"/>
</dbReference>
<dbReference type="Gene3D" id="3.40.50.300">
    <property type="entry name" value="P-loop containing nucleotide triphosphate hydrolases"/>
    <property type="match status" value="1"/>
</dbReference>
<dbReference type="EMBL" id="RCNR01000005">
    <property type="protein sequence ID" value="MUH34968.1"/>
    <property type="molecule type" value="Genomic_DNA"/>
</dbReference>
<dbReference type="PANTHER" id="PTHR32071">
    <property type="entry name" value="TRANSCRIPTIONAL REGULATORY PROTEIN"/>
    <property type="match status" value="1"/>
</dbReference>
<evidence type="ECO:0000313" key="10">
    <source>
        <dbReference type="Proteomes" id="UP000540519"/>
    </source>
</evidence>
<dbReference type="PRINTS" id="PR01590">
    <property type="entry name" value="HTHFIS"/>
</dbReference>
<evidence type="ECO:0000256" key="1">
    <source>
        <dbReference type="ARBA" id="ARBA00022741"/>
    </source>
</evidence>
<accession>A0A7X3D0Z5</accession>
<keyword evidence="10" id="KW-1185">Reference proteome</keyword>
<dbReference type="GO" id="GO:0000160">
    <property type="term" value="P:phosphorelay signal transduction system"/>
    <property type="evidence" value="ECO:0007669"/>
    <property type="project" value="InterPro"/>
</dbReference>
<keyword evidence="3" id="KW-0805">Transcription regulation</keyword>
<dbReference type="Gene3D" id="1.10.8.60">
    <property type="match status" value="1"/>
</dbReference>
<dbReference type="Pfam" id="PF00158">
    <property type="entry name" value="Sigma54_activat"/>
    <property type="match status" value="1"/>
</dbReference>
<dbReference type="PROSITE" id="PS00676">
    <property type="entry name" value="SIGMA54_INTERACT_2"/>
    <property type="match status" value="1"/>
</dbReference>
<keyword evidence="2" id="KW-0067">ATP-binding</keyword>
<dbReference type="InterPro" id="IPR025943">
    <property type="entry name" value="Sigma_54_int_dom_ATP-bd_2"/>
</dbReference>
<dbReference type="InterPro" id="IPR002197">
    <property type="entry name" value="HTH_Fis"/>
</dbReference>
<evidence type="ECO:0000256" key="5">
    <source>
        <dbReference type="ARBA" id="ARBA00023163"/>
    </source>
</evidence>
<dbReference type="Pfam" id="PF00072">
    <property type="entry name" value="Response_reg"/>
    <property type="match status" value="1"/>
</dbReference>
<dbReference type="PROSITE" id="PS50110">
    <property type="entry name" value="RESPONSE_REGULATORY"/>
    <property type="match status" value="1"/>
</dbReference>
<dbReference type="FunFam" id="3.40.50.300:FF:000006">
    <property type="entry name" value="DNA-binding transcriptional regulator NtrC"/>
    <property type="match status" value="1"/>
</dbReference>
<evidence type="ECO:0000313" key="9">
    <source>
        <dbReference type="EMBL" id="MUH34968.1"/>
    </source>
</evidence>
<dbReference type="OrthoDB" id="5401077at2"/>
<comment type="caution">
    <text evidence="9">The sequence shown here is derived from an EMBL/GenBank/DDBJ whole genome shotgun (WGS) entry which is preliminary data.</text>
</comment>
<dbReference type="AlphaFoldDB" id="A0A7X3D0Z5"/>
<keyword evidence="1" id="KW-0547">Nucleotide-binding</keyword>
<dbReference type="CDD" id="cd00009">
    <property type="entry name" value="AAA"/>
    <property type="match status" value="1"/>
</dbReference>
<dbReference type="InterPro" id="IPR011006">
    <property type="entry name" value="CheY-like_superfamily"/>
</dbReference>
<protein>
    <submittedName>
        <fullName evidence="9">Sigma-54-dependent Fis family transcriptional regulator</fullName>
    </submittedName>
</protein>
<dbReference type="PANTHER" id="PTHR32071:SF113">
    <property type="entry name" value="ALGINATE BIOSYNTHESIS TRANSCRIPTIONAL REGULATORY PROTEIN ALGB"/>
    <property type="match status" value="1"/>
</dbReference>
<dbReference type="InterPro" id="IPR001789">
    <property type="entry name" value="Sig_transdc_resp-reg_receiver"/>
</dbReference>
<organism evidence="9 10">
    <name type="scientific">Zobellia amurskyensis</name>
    <dbReference type="NCBI Taxonomy" id="248905"/>
    <lineage>
        <taxon>Bacteria</taxon>
        <taxon>Pseudomonadati</taxon>
        <taxon>Bacteroidota</taxon>
        <taxon>Flavobacteriia</taxon>
        <taxon>Flavobacteriales</taxon>
        <taxon>Flavobacteriaceae</taxon>
        <taxon>Zobellia</taxon>
    </lineage>
</organism>
<dbReference type="InterPro" id="IPR009057">
    <property type="entry name" value="Homeodomain-like_sf"/>
</dbReference>
<dbReference type="GO" id="GO:0043565">
    <property type="term" value="F:sequence-specific DNA binding"/>
    <property type="evidence" value="ECO:0007669"/>
    <property type="project" value="InterPro"/>
</dbReference>
<name>A0A7X3D0Z5_9FLAO</name>
<dbReference type="Pfam" id="PF25601">
    <property type="entry name" value="AAA_lid_14"/>
    <property type="match status" value="1"/>
</dbReference>
<evidence type="ECO:0000256" key="3">
    <source>
        <dbReference type="ARBA" id="ARBA00023015"/>
    </source>
</evidence>
<proteinExistence type="predicted"/>
<dbReference type="SUPFAM" id="SSF46689">
    <property type="entry name" value="Homeodomain-like"/>
    <property type="match status" value="1"/>
</dbReference>
<dbReference type="GO" id="GO:0006355">
    <property type="term" value="P:regulation of DNA-templated transcription"/>
    <property type="evidence" value="ECO:0007669"/>
    <property type="project" value="InterPro"/>
</dbReference>
<dbReference type="SMART" id="SM00448">
    <property type="entry name" value="REC"/>
    <property type="match status" value="1"/>
</dbReference>
<dbReference type="PROSITE" id="PS00688">
    <property type="entry name" value="SIGMA54_INTERACT_3"/>
    <property type="match status" value="1"/>
</dbReference>
<evidence type="ECO:0000259" key="7">
    <source>
        <dbReference type="PROSITE" id="PS50045"/>
    </source>
</evidence>
<evidence type="ECO:0000259" key="8">
    <source>
        <dbReference type="PROSITE" id="PS50110"/>
    </source>
</evidence>
<evidence type="ECO:0000256" key="4">
    <source>
        <dbReference type="ARBA" id="ARBA00023125"/>
    </source>
</evidence>
<evidence type="ECO:0000256" key="2">
    <source>
        <dbReference type="ARBA" id="ARBA00022840"/>
    </source>
</evidence>
<feature type="domain" description="Sigma-54 factor interaction" evidence="7">
    <location>
        <begin position="154"/>
        <end position="383"/>
    </location>
</feature>
<dbReference type="InterPro" id="IPR003593">
    <property type="entry name" value="AAA+_ATPase"/>
</dbReference>
<dbReference type="RefSeq" id="WP_155598918.1">
    <property type="nucleotide sequence ID" value="NZ_RCNR01000005.1"/>
</dbReference>
<dbReference type="InterPro" id="IPR027417">
    <property type="entry name" value="P-loop_NTPase"/>
</dbReference>
<evidence type="ECO:0000256" key="6">
    <source>
        <dbReference type="PROSITE-ProRule" id="PRU00169"/>
    </source>
</evidence>
<dbReference type="GO" id="GO:0005524">
    <property type="term" value="F:ATP binding"/>
    <property type="evidence" value="ECO:0007669"/>
    <property type="project" value="UniProtKB-KW"/>
</dbReference>
<reference evidence="9 10" key="1">
    <citation type="journal article" date="2019" name="Mar. Drugs">
        <title>Comparative Genomics and CAZyme Genome Repertoires of Marine Zobellia amurskyensis KMM 3526(T) and Zobellia laminariae KMM 3676(T).</title>
        <authorList>
            <person name="Chernysheva N."/>
            <person name="Bystritskaya E."/>
            <person name="Stenkova A."/>
            <person name="Golovkin I."/>
            <person name="Nedashkovskaya O."/>
            <person name="Isaeva M."/>
        </authorList>
    </citation>
    <scope>NUCLEOTIDE SEQUENCE [LARGE SCALE GENOMIC DNA]</scope>
    <source>
        <strain evidence="9 10">KMM 3526</strain>
    </source>
</reference>
<dbReference type="SUPFAM" id="SSF52540">
    <property type="entry name" value="P-loop containing nucleoside triphosphate hydrolases"/>
    <property type="match status" value="1"/>
</dbReference>